<evidence type="ECO:0000256" key="1">
    <source>
        <dbReference type="ARBA" id="ARBA00023002"/>
    </source>
</evidence>
<dbReference type="InterPro" id="IPR051457">
    <property type="entry name" value="2-oxoacid:Fd_oxidoreductase"/>
</dbReference>
<name>A0A523XPW2_UNCT6</name>
<dbReference type="EMBL" id="SOIP01000255">
    <property type="protein sequence ID" value="TET81287.1"/>
    <property type="molecule type" value="Genomic_DNA"/>
</dbReference>
<dbReference type="InterPro" id="IPR011766">
    <property type="entry name" value="TPP_enzyme_TPP-bd"/>
</dbReference>
<dbReference type="GO" id="GO:0045333">
    <property type="term" value="P:cellular respiration"/>
    <property type="evidence" value="ECO:0007669"/>
    <property type="project" value="UniProtKB-ARBA"/>
</dbReference>
<comment type="caution">
    <text evidence="3">The sequence shown here is derived from an EMBL/GenBank/DDBJ whole genome shotgun (WGS) entry which is preliminary data.</text>
</comment>
<dbReference type="Pfam" id="PF02775">
    <property type="entry name" value="TPP_enzyme_C"/>
    <property type="match status" value="1"/>
</dbReference>
<organism evidence="3 4">
    <name type="scientific">candidate division TA06 bacterium</name>
    <dbReference type="NCBI Taxonomy" id="2250710"/>
    <lineage>
        <taxon>Bacteria</taxon>
        <taxon>Bacteria division TA06</taxon>
    </lineage>
</organism>
<accession>A0A523XPW2</accession>
<dbReference type="CDD" id="cd03375">
    <property type="entry name" value="TPP_OGFOR"/>
    <property type="match status" value="1"/>
</dbReference>
<dbReference type="GO" id="GO:0016625">
    <property type="term" value="F:oxidoreductase activity, acting on the aldehyde or oxo group of donors, iron-sulfur protein as acceptor"/>
    <property type="evidence" value="ECO:0007669"/>
    <property type="project" value="UniProtKB-ARBA"/>
</dbReference>
<dbReference type="PANTHER" id="PTHR48084">
    <property type="entry name" value="2-OXOGLUTARATE OXIDOREDUCTASE SUBUNIT KORB-RELATED"/>
    <property type="match status" value="1"/>
</dbReference>
<dbReference type="AlphaFoldDB" id="A0A523XPW2"/>
<protein>
    <submittedName>
        <fullName evidence="3">2-oxoacid:ferredoxin oxidoreductase subunit beta</fullName>
    </submittedName>
</protein>
<proteinExistence type="predicted"/>
<gene>
    <name evidence="3" type="ORF">E3J38_04175</name>
</gene>
<feature type="domain" description="Thiamine pyrophosphate enzyme TPP-binding" evidence="2">
    <location>
        <begin position="53"/>
        <end position="201"/>
    </location>
</feature>
<dbReference type="InterPro" id="IPR029061">
    <property type="entry name" value="THDP-binding"/>
</dbReference>
<dbReference type="GO" id="GO:0030976">
    <property type="term" value="F:thiamine pyrophosphate binding"/>
    <property type="evidence" value="ECO:0007669"/>
    <property type="project" value="InterPro"/>
</dbReference>
<evidence type="ECO:0000313" key="3">
    <source>
        <dbReference type="EMBL" id="TET81287.1"/>
    </source>
</evidence>
<dbReference type="SUPFAM" id="SSF52518">
    <property type="entry name" value="Thiamin diphosphate-binding fold (THDP-binding)"/>
    <property type="match status" value="1"/>
</dbReference>
<evidence type="ECO:0000313" key="4">
    <source>
        <dbReference type="Proteomes" id="UP000315534"/>
    </source>
</evidence>
<dbReference type="Gene3D" id="3.40.50.970">
    <property type="match status" value="1"/>
</dbReference>
<keyword evidence="1" id="KW-0560">Oxidoreductase</keyword>
<sequence length="278" mass="30457">MSVNNNILNYIREEIFPTAFCPGCGCGTVLNCFVHMLDRAGIDKRDLILVTGIGCSSWIPSPYLEADTLHTTHGRPIAFATGVKVMKPDKYVVVIAGDGDLAGIGGNHLMHAARRNVGLKVFLVNNYIYGMTGGQVAPTTPTGVPTTTTPYGNPEPPMNIAEIVTAAGADYVARWTTYHVRKLMHSMEQAMKKKGFSLIEIMSQCPVSYGKRVKLKKGSDMLRYFRDNSVPIQKTGDLTEEELSGKIVIGKLVDRERTEFTATLNGIIEEREKEVGTS</sequence>
<dbReference type="PANTHER" id="PTHR48084:SF1">
    <property type="entry name" value="2-OXOGLUTARATE SYNTHASE SUBUNIT KORB"/>
    <property type="match status" value="1"/>
</dbReference>
<reference evidence="3 4" key="1">
    <citation type="submission" date="2019-03" db="EMBL/GenBank/DDBJ databases">
        <title>Metabolic potential of uncultured bacteria and archaea associated with petroleum seepage in deep-sea sediments.</title>
        <authorList>
            <person name="Dong X."/>
            <person name="Hubert C."/>
        </authorList>
    </citation>
    <scope>NUCLEOTIDE SEQUENCE [LARGE SCALE GENOMIC DNA]</scope>
    <source>
        <strain evidence="3">E29_bin36</strain>
    </source>
</reference>
<dbReference type="Proteomes" id="UP000315534">
    <property type="component" value="Unassembled WGS sequence"/>
</dbReference>
<evidence type="ECO:0000259" key="2">
    <source>
        <dbReference type="Pfam" id="PF02775"/>
    </source>
</evidence>